<dbReference type="EMBL" id="LAZR01000375">
    <property type="protein sequence ID" value="KKN71823.1"/>
    <property type="molecule type" value="Genomic_DNA"/>
</dbReference>
<evidence type="ECO:0000259" key="1">
    <source>
        <dbReference type="SMART" id="SM00507"/>
    </source>
</evidence>
<comment type="caution">
    <text evidence="2">The sequence shown here is derived from an EMBL/GenBank/DDBJ whole genome shotgun (WGS) entry which is preliminary data.</text>
</comment>
<dbReference type="SUPFAM" id="SSF54060">
    <property type="entry name" value="His-Me finger endonucleases"/>
    <property type="match status" value="1"/>
</dbReference>
<accession>A0A0F9W1A5</accession>
<dbReference type="AlphaFoldDB" id="A0A0F9W1A5"/>
<dbReference type="Gene3D" id="3.90.75.20">
    <property type="match status" value="1"/>
</dbReference>
<dbReference type="Pfam" id="PF13392">
    <property type="entry name" value="HNH_3"/>
    <property type="match status" value="1"/>
</dbReference>
<evidence type="ECO:0000313" key="2">
    <source>
        <dbReference type="EMBL" id="KKN71823.1"/>
    </source>
</evidence>
<proteinExistence type="predicted"/>
<protein>
    <recommendedName>
        <fullName evidence="1">HNH nuclease domain-containing protein</fullName>
    </recommendedName>
</protein>
<gene>
    <name evidence="2" type="ORF">LCGC14_0416770</name>
</gene>
<dbReference type="SMART" id="SM00507">
    <property type="entry name" value="HNHc"/>
    <property type="match status" value="1"/>
</dbReference>
<reference evidence="2" key="1">
    <citation type="journal article" date="2015" name="Nature">
        <title>Complex archaea that bridge the gap between prokaryotes and eukaryotes.</title>
        <authorList>
            <person name="Spang A."/>
            <person name="Saw J.H."/>
            <person name="Jorgensen S.L."/>
            <person name="Zaremba-Niedzwiedzka K."/>
            <person name="Martijn J."/>
            <person name="Lind A.E."/>
            <person name="van Eijk R."/>
            <person name="Schleper C."/>
            <person name="Guy L."/>
            <person name="Ettema T.J."/>
        </authorList>
    </citation>
    <scope>NUCLEOTIDE SEQUENCE</scope>
</reference>
<dbReference type="InterPro" id="IPR044925">
    <property type="entry name" value="His-Me_finger_sf"/>
</dbReference>
<organism evidence="2">
    <name type="scientific">marine sediment metagenome</name>
    <dbReference type="NCBI Taxonomy" id="412755"/>
    <lineage>
        <taxon>unclassified sequences</taxon>
        <taxon>metagenomes</taxon>
        <taxon>ecological metagenomes</taxon>
    </lineage>
</organism>
<name>A0A0F9W1A5_9ZZZZ</name>
<sequence length="172" mass="19849">MRRNLKCKNCGAEFESTRSDAKWCGECRKRRMREGLSTICPDCGNTKYTTSHRCQSCENKHRAQKGERSWNWKGGRGKHKGGYVIILKPQGYENLKHRYVFEHRVIWEKANGKLPEGYVIHHLNGIKDDNRLENLVPLPRSAHSGSTVLNVFKSRIRELESQIRALQSTTPA</sequence>
<dbReference type="InterPro" id="IPR003615">
    <property type="entry name" value="HNH_nuc"/>
</dbReference>
<feature type="domain" description="HNH nuclease" evidence="1">
    <location>
        <begin position="90"/>
        <end position="144"/>
    </location>
</feature>